<dbReference type="PANTHER" id="PTHR42718:SF49">
    <property type="entry name" value="EXPORT PROTEIN"/>
    <property type="match status" value="1"/>
</dbReference>
<evidence type="ECO:0000256" key="1">
    <source>
        <dbReference type="ARBA" id="ARBA00004651"/>
    </source>
</evidence>
<feature type="region of interest" description="Disordered" evidence="7">
    <location>
        <begin position="508"/>
        <end position="540"/>
    </location>
</feature>
<keyword evidence="3" id="KW-1003">Cell membrane</keyword>
<dbReference type="InterPro" id="IPR020846">
    <property type="entry name" value="MFS_dom"/>
</dbReference>
<dbReference type="Proteomes" id="UP001197247">
    <property type="component" value="Unassembled WGS sequence"/>
</dbReference>
<dbReference type="PANTHER" id="PTHR42718">
    <property type="entry name" value="MAJOR FACILITATOR SUPERFAMILY MULTIDRUG TRANSPORTER MFSC"/>
    <property type="match status" value="1"/>
</dbReference>
<keyword evidence="2" id="KW-0813">Transport</keyword>
<dbReference type="InterPro" id="IPR004638">
    <property type="entry name" value="EmrB-like"/>
</dbReference>
<keyword evidence="11" id="KW-1185">Reference proteome</keyword>
<feature type="transmembrane region" description="Helical" evidence="8">
    <location>
        <begin position="255"/>
        <end position="275"/>
    </location>
</feature>
<dbReference type="EMBL" id="JAHBAY010000014">
    <property type="protein sequence ID" value="MBT0772829.1"/>
    <property type="molecule type" value="Genomic_DNA"/>
</dbReference>
<evidence type="ECO:0000313" key="11">
    <source>
        <dbReference type="Proteomes" id="UP001197247"/>
    </source>
</evidence>
<feature type="transmembrane region" description="Helical" evidence="8">
    <location>
        <begin position="212"/>
        <end position="235"/>
    </location>
</feature>
<evidence type="ECO:0000259" key="9">
    <source>
        <dbReference type="PROSITE" id="PS50850"/>
    </source>
</evidence>
<dbReference type="InterPro" id="IPR036259">
    <property type="entry name" value="MFS_trans_sf"/>
</dbReference>
<dbReference type="PRINTS" id="PR01036">
    <property type="entry name" value="TCRTETB"/>
</dbReference>
<dbReference type="SUPFAM" id="SSF103473">
    <property type="entry name" value="MFS general substrate transporter"/>
    <property type="match status" value="1"/>
</dbReference>
<feature type="transmembrane region" description="Helical" evidence="8">
    <location>
        <begin position="67"/>
        <end position="90"/>
    </location>
</feature>
<feature type="transmembrane region" description="Helical" evidence="8">
    <location>
        <begin position="96"/>
        <end position="113"/>
    </location>
</feature>
<evidence type="ECO:0000313" key="10">
    <source>
        <dbReference type="EMBL" id="MBT0772829.1"/>
    </source>
</evidence>
<accession>A0ABS5TQP4</accession>
<feature type="transmembrane region" description="Helical" evidence="8">
    <location>
        <begin position="320"/>
        <end position="337"/>
    </location>
</feature>
<feature type="transmembrane region" description="Helical" evidence="8">
    <location>
        <begin position="343"/>
        <end position="362"/>
    </location>
</feature>
<gene>
    <name evidence="10" type="ORF">KIH74_28060</name>
</gene>
<dbReference type="Pfam" id="PF07690">
    <property type="entry name" value="MFS_1"/>
    <property type="match status" value="1"/>
</dbReference>
<sequence>MLGIVTLGTFMLMLDLSVVSIALPQIHRSLHSSFSDLQWVFDAYALTLAIFLVAAGSTADRIGRKRVFQIGLVIFTAASLACGLADDALFLNISRAVQGVGAAIVFAVGPALLGHEFHGKERATAFTAFGGAIGLAVASGPLIGGALINAFSWRWIFYINVPIGIAALIIGALRVSESRNPKAPRTDWGGMIALSVALAALLFATIRGPQEGWTSSLTLGLYALSVVFLVIFAVIEARLGERAMLDPAFLRNPTFVGISLVAMIGNAGALPTVFFSTSYLENLLHYDAWETGLRFLPLTVGMLVAGALVGPLIGKVPFRFLLGPAVLVMGVGIVLLQRTEADSSWTVMLPALLLAGIGMGAFNPSRAALAIGITEPARAGVASGVNETFQQVGVAVGIAGVGALFEHQVTESFTSSAVAGQLGPEAADQAASGISAGAIDTVAQAAGPLQQQVLDAAQEAFVTGYHDAMLLAAVLAAIAATVGFLLLRTQDLHASALSAISTVPPDADDADVTADVTADGSVDAKDDGTTTSSTTTSSAV</sequence>
<evidence type="ECO:0000256" key="4">
    <source>
        <dbReference type="ARBA" id="ARBA00022692"/>
    </source>
</evidence>
<feature type="transmembrane region" description="Helical" evidence="8">
    <location>
        <begin position="125"/>
        <end position="149"/>
    </location>
</feature>
<name>A0ABS5TQP4_9ACTN</name>
<dbReference type="NCBIfam" id="TIGR00711">
    <property type="entry name" value="efflux_EmrB"/>
    <property type="match status" value="1"/>
</dbReference>
<keyword evidence="4 8" id="KW-0812">Transmembrane</keyword>
<evidence type="ECO:0000256" key="7">
    <source>
        <dbReference type="SAM" id="MobiDB-lite"/>
    </source>
</evidence>
<proteinExistence type="predicted"/>
<feature type="transmembrane region" description="Helical" evidence="8">
    <location>
        <begin position="468"/>
        <end position="487"/>
    </location>
</feature>
<feature type="compositionally biased region" description="Low complexity" evidence="7">
    <location>
        <begin position="529"/>
        <end position="540"/>
    </location>
</feature>
<protein>
    <submittedName>
        <fullName evidence="10">MFS transporter</fullName>
    </submittedName>
</protein>
<dbReference type="Gene3D" id="1.20.1720.10">
    <property type="entry name" value="Multidrug resistance protein D"/>
    <property type="match status" value="1"/>
</dbReference>
<feature type="domain" description="Major facilitator superfamily (MFS) profile" evidence="9">
    <location>
        <begin position="1"/>
        <end position="491"/>
    </location>
</feature>
<dbReference type="PROSITE" id="PS50850">
    <property type="entry name" value="MFS"/>
    <property type="match status" value="1"/>
</dbReference>
<comment type="caution">
    <text evidence="10">The sequence shown here is derived from an EMBL/GenBank/DDBJ whole genome shotgun (WGS) entry which is preliminary data.</text>
</comment>
<evidence type="ECO:0000256" key="2">
    <source>
        <dbReference type="ARBA" id="ARBA00022448"/>
    </source>
</evidence>
<dbReference type="InterPro" id="IPR011701">
    <property type="entry name" value="MFS"/>
</dbReference>
<comment type="subcellular location">
    <subcellularLocation>
        <location evidence="1">Cell membrane</location>
        <topology evidence="1">Multi-pass membrane protein</topology>
    </subcellularLocation>
</comment>
<organism evidence="10 11">
    <name type="scientific">Kineosporia corallincola</name>
    <dbReference type="NCBI Taxonomy" id="2835133"/>
    <lineage>
        <taxon>Bacteria</taxon>
        <taxon>Bacillati</taxon>
        <taxon>Actinomycetota</taxon>
        <taxon>Actinomycetes</taxon>
        <taxon>Kineosporiales</taxon>
        <taxon>Kineosporiaceae</taxon>
        <taxon>Kineosporia</taxon>
    </lineage>
</organism>
<evidence type="ECO:0000256" key="6">
    <source>
        <dbReference type="ARBA" id="ARBA00023136"/>
    </source>
</evidence>
<feature type="transmembrane region" description="Helical" evidence="8">
    <location>
        <begin position="188"/>
        <end position="206"/>
    </location>
</feature>
<dbReference type="Gene3D" id="1.20.1250.20">
    <property type="entry name" value="MFS general substrate transporter like domains"/>
    <property type="match status" value="1"/>
</dbReference>
<feature type="transmembrane region" description="Helical" evidence="8">
    <location>
        <begin position="155"/>
        <end position="176"/>
    </location>
</feature>
<dbReference type="RefSeq" id="WP_214159371.1">
    <property type="nucleotide sequence ID" value="NZ_JAHBAY010000014.1"/>
</dbReference>
<feature type="transmembrane region" description="Helical" evidence="8">
    <location>
        <begin position="38"/>
        <end position="55"/>
    </location>
</feature>
<keyword evidence="6 8" id="KW-0472">Membrane</keyword>
<feature type="transmembrane region" description="Helical" evidence="8">
    <location>
        <begin position="295"/>
        <end position="313"/>
    </location>
</feature>
<reference evidence="10 11" key="1">
    <citation type="submission" date="2021-05" db="EMBL/GenBank/DDBJ databases">
        <title>Kineosporia and Streptomyces sp. nov. two new marine actinobacteria isolated from Coral.</title>
        <authorList>
            <person name="Buangrab K."/>
            <person name="Sutthacheep M."/>
            <person name="Yeemin T."/>
            <person name="Harunari E."/>
            <person name="Igarashi Y."/>
            <person name="Kanchanasin P."/>
            <person name="Tanasupawat S."/>
            <person name="Phongsopitanun W."/>
        </authorList>
    </citation>
    <scope>NUCLEOTIDE SEQUENCE [LARGE SCALE GENOMIC DNA]</scope>
    <source>
        <strain evidence="10 11">J2-2</strain>
    </source>
</reference>
<evidence type="ECO:0000256" key="8">
    <source>
        <dbReference type="SAM" id="Phobius"/>
    </source>
</evidence>
<keyword evidence="5 8" id="KW-1133">Transmembrane helix</keyword>
<evidence type="ECO:0000256" key="3">
    <source>
        <dbReference type="ARBA" id="ARBA00022475"/>
    </source>
</evidence>
<dbReference type="CDD" id="cd17321">
    <property type="entry name" value="MFS_MMR_MDR_like"/>
    <property type="match status" value="1"/>
</dbReference>
<evidence type="ECO:0000256" key="5">
    <source>
        <dbReference type="ARBA" id="ARBA00022989"/>
    </source>
</evidence>